<evidence type="ECO:0000256" key="13">
    <source>
        <dbReference type="ARBA" id="ARBA00023242"/>
    </source>
</evidence>
<feature type="compositionally biased region" description="Polar residues" evidence="15">
    <location>
        <begin position="221"/>
        <end position="260"/>
    </location>
</feature>
<evidence type="ECO:0000256" key="5">
    <source>
        <dbReference type="ARBA" id="ARBA00022490"/>
    </source>
</evidence>
<keyword evidence="5" id="KW-0963">Cytoplasm</keyword>
<comment type="similarity">
    <text evidence="4">Belongs to the peptidase C19 family. USP10 subfamily.</text>
</comment>
<dbReference type="InterPro" id="IPR028889">
    <property type="entry name" value="USP"/>
</dbReference>
<dbReference type="GO" id="GO:0006281">
    <property type="term" value="P:DNA repair"/>
    <property type="evidence" value="ECO:0007669"/>
    <property type="project" value="UniProtKB-KW"/>
</dbReference>
<feature type="region of interest" description="Disordered" evidence="15">
    <location>
        <begin position="218"/>
        <end position="318"/>
    </location>
</feature>
<keyword evidence="10 14" id="KW-0788">Thiol protease</keyword>
<feature type="region of interest" description="Disordered" evidence="15">
    <location>
        <begin position="613"/>
        <end position="658"/>
    </location>
</feature>
<dbReference type="AlphaFoldDB" id="A0A671MA65"/>
<proteinExistence type="inferred from homology"/>
<protein>
    <recommendedName>
        <fullName evidence="14">Ubiquitin carboxyl-terminal hydrolase</fullName>
        <ecNumber evidence="14">3.4.19.12</ecNumber>
    </recommendedName>
</protein>
<dbReference type="GO" id="GO:0005634">
    <property type="term" value="C:nucleus"/>
    <property type="evidence" value="ECO:0007669"/>
    <property type="project" value="UniProtKB-SubCell"/>
</dbReference>
<evidence type="ECO:0000256" key="10">
    <source>
        <dbReference type="ARBA" id="ARBA00022807"/>
    </source>
</evidence>
<dbReference type="GO" id="GO:0030330">
    <property type="term" value="P:DNA damage response, signal transduction by p53 class mediator"/>
    <property type="evidence" value="ECO:0007669"/>
    <property type="project" value="TreeGrafter"/>
</dbReference>
<dbReference type="PROSITE" id="PS50235">
    <property type="entry name" value="USP_3"/>
    <property type="match status" value="1"/>
</dbReference>
<evidence type="ECO:0000259" key="16">
    <source>
        <dbReference type="PROSITE" id="PS50235"/>
    </source>
</evidence>
<organism evidence="17 18">
    <name type="scientific">Sinocyclocheilus anshuiensis</name>
    <dbReference type="NCBI Taxonomy" id="1608454"/>
    <lineage>
        <taxon>Eukaryota</taxon>
        <taxon>Metazoa</taxon>
        <taxon>Chordata</taxon>
        <taxon>Craniata</taxon>
        <taxon>Vertebrata</taxon>
        <taxon>Euteleostomi</taxon>
        <taxon>Actinopterygii</taxon>
        <taxon>Neopterygii</taxon>
        <taxon>Teleostei</taxon>
        <taxon>Ostariophysi</taxon>
        <taxon>Cypriniformes</taxon>
        <taxon>Cyprinidae</taxon>
        <taxon>Cyprininae</taxon>
        <taxon>Sinocyclocheilus</taxon>
    </lineage>
</organism>
<keyword evidence="7" id="KW-0227">DNA damage</keyword>
<evidence type="ECO:0000256" key="7">
    <source>
        <dbReference type="ARBA" id="ARBA00022763"/>
    </source>
</evidence>
<dbReference type="Ensembl" id="ENSSANT00000029270.1">
    <property type="protein sequence ID" value="ENSSANP00000027500.1"/>
    <property type="gene ID" value="ENSSANG00000013416.1"/>
</dbReference>
<feature type="domain" description="USP" evidence="16">
    <location>
        <begin position="479"/>
        <end position="859"/>
    </location>
</feature>
<dbReference type="EC" id="3.4.19.12" evidence="14"/>
<evidence type="ECO:0000256" key="12">
    <source>
        <dbReference type="ARBA" id="ARBA00023204"/>
    </source>
</evidence>
<dbReference type="SUPFAM" id="SSF54001">
    <property type="entry name" value="Cysteine proteinases"/>
    <property type="match status" value="1"/>
</dbReference>
<dbReference type="PROSITE" id="PS00973">
    <property type="entry name" value="USP_2"/>
    <property type="match status" value="1"/>
</dbReference>
<evidence type="ECO:0000256" key="14">
    <source>
        <dbReference type="RuleBase" id="RU366025"/>
    </source>
</evidence>
<evidence type="ECO:0000313" key="17">
    <source>
        <dbReference type="Ensembl" id="ENSSANP00000027500.1"/>
    </source>
</evidence>
<sequence length="890" mass="96157">FRLQSNKNPDEFNQFFVTPRCYVELPPFNDKVSCVSHSSGGYCTPAVPYITESLRRQVCGDDYQHIEFGVDEVMNAKPVAVKDSLYKVSSTLNPQAPEFILGCQPSQKALPTATPVADIPDGADFDSLCCSNSETSVLGGHQACSDMDGVSGGLGQRKKKKKRPPGYYNYLEGSNSNSTGVATDGVGASGLVNGHAPNAPLLGLEDMVGEVLAGAELIPPNSGTSSTSTLQTAPLSHQRTCESPDNLTLDLTSGAASLSDRNGAASLSTSSSSSQSSGVAQSARTAEQHAEPPALESPVLLGNGGHSSSPPSPLPPAAAVATLTTTIPATTDEREAEGSGEANGLPETASAVGAADGLQDPTEMDEVQSASSVTPLSFDSEVQLVVSPVPTAAVANPPKSWASLFHNSKPLPGGPQAYVEVKSTPTVVALTPSASELPEKANEVCEGPIPVSDDPMAPKLAELIENMKLIHKPVSLQPRGLINKGNWCYINATLQALIACPPMYHLMKSIPLFTETQRPCTSTPMMDNFVRLVNEFSNMPVPSKAKQQAAGEKIMKDLRVGAPFEPTYIYKLTLIKSSLSEKGRQEDAEEYLGFILNGLHEEMLALKKLISPQEEKAPTPNGPESQPGVEVDPAEKEEGSDDEWEQVGPRNKTSITRQADFIHTPITDIFGGHIRSVVYQQSSKESATLQPFFTLQLDIQSEKIHTVQEALEVLVARESVQGYTTKSKQEIEISRRVTLEELPPVLVLHLKRFVFEKTGGCQKLVKNIDYPVDLEISKDLLSPGVRGKTLKGQRTYRLFAVVYHHGNSATGGHYTTDVFHIGLNGWLRIDDQAVKIINQHQVVKQTAERTAYLLYYRRVDLGSRLKELKPVKADGLLEKIFFFFFSSFFV</sequence>
<evidence type="ECO:0000256" key="8">
    <source>
        <dbReference type="ARBA" id="ARBA00022786"/>
    </source>
</evidence>
<dbReference type="InterPro" id="IPR001394">
    <property type="entry name" value="Peptidase_C19_UCH"/>
</dbReference>
<accession>A0A671MA65</accession>
<dbReference type="GO" id="GO:0006914">
    <property type="term" value="P:autophagy"/>
    <property type="evidence" value="ECO:0007669"/>
    <property type="project" value="UniProtKB-KW"/>
</dbReference>
<evidence type="ECO:0000256" key="2">
    <source>
        <dbReference type="ARBA" id="ARBA00004123"/>
    </source>
</evidence>
<dbReference type="InterPro" id="IPR050164">
    <property type="entry name" value="Peptidase_C19"/>
</dbReference>
<comment type="catalytic activity">
    <reaction evidence="1 14">
        <text>Thiol-dependent hydrolysis of ester, thioester, amide, peptide and isopeptide bonds formed by the C-terminal Gly of ubiquitin (a 76-residue protein attached to proteins as an intracellular targeting signal).</text>
        <dbReference type="EC" id="3.4.19.12"/>
    </reaction>
</comment>
<evidence type="ECO:0000256" key="4">
    <source>
        <dbReference type="ARBA" id="ARBA00005427"/>
    </source>
</evidence>
<feature type="region of interest" description="Disordered" evidence="15">
    <location>
        <begin position="149"/>
        <end position="174"/>
    </location>
</feature>
<evidence type="ECO:0000256" key="1">
    <source>
        <dbReference type="ARBA" id="ARBA00000707"/>
    </source>
</evidence>
<dbReference type="PANTHER" id="PTHR24006">
    <property type="entry name" value="UBIQUITIN CARBOXYL-TERMINAL HYDROLASE"/>
    <property type="match status" value="1"/>
</dbReference>
<keyword evidence="11" id="KW-0072">Autophagy</keyword>
<comment type="subcellular location">
    <subcellularLocation>
        <location evidence="3">Cytoplasm</location>
    </subcellularLocation>
    <subcellularLocation>
        <location evidence="2">Nucleus</location>
    </subcellularLocation>
</comment>
<evidence type="ECO:0000256" key="6">
    <source>
        <dbReference type="ARBA" id="ARBA00022670"/>
    </source>
</evidence>
<dbReference type="InterPro" id="IPR018200">
    <property type="entry name" value="USP_CS"/>
</dbReference>
<gene>
    <name evidence="17" type="primary">usp10</name>
</gene>
<keyword evidence="8 14" id="KW-0833">Ubl conjugation pathway</keyword>
<evidence type="ECO:0000313" key="18">
    <source>
        <dbReference type="Proteomes" id="UP000472260"/>
    </source>
</evidence>
<dbReference type="GO" id="GO:0016579">
    <property type="term" value="P:protein deubiquitination"/>
    <property type="evidence" value="ECO:0007669"/>
    <property type="project" value="InterPro"/>
</dbReference>
<dbReference type="GO" id="GO:0004843">
    <property type="term" value="F:cysteine-type deubiquitinase activity"/>
    <property type="evidence" value="ECO:0007669"/>
    <property type="project" value="UniProtKB-UniRule"/>
</dbReference>
<evidence type="ECO:0000256" key="3">
    <source>
        <dbReference type="ARBA" id="ARBA00004496"/>
    </source>
</evidence>
<name>A0A671MA65_9TELE</name>
<reference evidence="17" key="2">
    <citation type="submission" date="2025-09" db="UniProtKB">
        <authorList>
            <consortium name="Ensembl"/>
        </authorList>
    </citation>
    <scope>IDENTIFICATION</scope>
</reference>
<dbReference type="GO" id="GO:0010506">
    <property type="term" value="P:regulation of autophagy"/>
    <property type="evidence" value="ECO:0007669"/>
    <property type="project" value="TreeGrafter"/>
</dbReference>
<dbReference type="PROSITE" id="PS00972">
    <property type="entry name" value="USP_1"/>
    <property type="match status" value="1"/>
</dbReference>
<dbReference type="Gene3D" id="3.90.70.10">
    <property type="entry name" value="Cysteine proteinases"/>
    <property type="match status" value="1"/>
</dbReference>
<evidence type="ECO:0000256" key="11">
    <source>
        <dbReference type="ARBA" id="ARBA00023006"/>
    </source>
</evidence>
<dbReference type="GO" id="GO:0005829">
    <property type="term" value="C:cytosol"/>
    <property type="evidence" value="ECO:0007669"/>
    <property type="project" value="TreeGrafter"/>
</dbReference>
<keyword evidence="12" id="KW-0234">DNA repair</keyword>
<reference evidence="17" key="1">
    <citation type="submission" date="2025-08" db="UniProtKB">
        <authorList>
            <consortium name="Ensembl"/>
        </authorList>
    </citation>
    <scope>IDENTIFICATION</scope>
</reference>
<evidence type="ECO:0000256" key="9">
    <source>
        <dbReference type="ARBA" id="ARBA00022801"/>
    </source>
</evidence>
<dbReference type="GO" id="GO:0006508">
    <property type="term" value="P:proteolysis"/>
    <property type="evidence" value="ECO:0007669"/>
    <property type="project" value="UniProtKB-KW"/>
</dbReference>
<dbReference type="Proteomes" id="UP000472260">
    <property type="component" value="Unassembled WGS sequence"/>
</dbReference>
<evidence type="ECO:0000256" key="15">
    <source>
        <dbReference type="SAM" id="MobiDB-lite"/>
    </source>
</evidence>
<keyword evidence="13" id="KW-0539">Nucleus</keyword>
<dbReference type="PANTHER" id="PTHR24006:SF687">
    <property type="entry name" value="UBIQUITIN CARBOXYL-TERMINAL HYDROLASE 10"/>
    <property type="match status" value="1"/>
</dbReference>
<dbReference type="InterPro" id="IPR038765">
    <property type="entry name" value="Papain-like_cys_pep_sf"/>
</dbReference>
<dbReference type="FunFam" id="3.90.70.10:FF:000015">
    <property type="entry name" value="Ubiquitin specific peptidase 10"/>
    <property type="match status" value="1"/>
</dbReference>
<keyword evidence="18" id="KW-1185">Reference proteome</keyword>
<keyword evidence="9 14" id="KW-0378">Hydrolase</keyword>
<feature type="compositionally biased region" description="Low complexity" evidence="15">
    <location>
        <begin position="264"/>
        <end position="283"/>
    </location>
</feature>
<keyword evidence="6 14" id="KW-0645">Protease</keyword>
<dbReference type="CDD" id="cd02257">
    <property type="entry name" value="Peptidase_C19"/>
    <property type="match status" value="1"/>
</dbReference>
<dbReference type="Pfam" id="PF00443">
    <property type="entry name" value="UCH"/>
    <property type="match status" value="1"/>
</dbReference>